<dbReference type="InterPro" id="IPR029069">
    <property type="entry name" value="HotDog_dom_sf"/>
</dbReference>
<accession>A0A4R1HRI5</accession>
<feature type="domain" description="MaoC-like" evidence="3">
    <location>
        <begin position="3"/>
        <end position="103"/>
    </location>
</feature>
<feature type="region of interest" description="Disordered" evidence="2">
    <location>
        <begin position="105"/>
        <end position="126"/>
    </location>
</feature>
<dbReference type="SUPFAM" id="SSF54637">
    <property type="entry name" value="Thioesterase/thiol ester dehydrase-isomerase"/>
    <property type="match status" value="1"/>
</dbReference>
<dbReference type="CDD" id="cd03441">
    <property type="entry name" value="R_hydratase_like"/>
    <property type="match status" value="1"/>
</dbReference>
<evidence type="ECO:0000313" key="5">
    <source>
        <dbReference type="Proteomes" id="UP000295560"/>
    </source>
</evidence>
<evidence type="ECO:0000313" key="4">
    <source>
        <dbReference type="EMBL" id="TCK22409.1"/>
    </source>
</evidence>
<reference evidence="4 5" key="1">
    <citation type="submission" date="2019-03" db="EMBL/GenBank/DDBJ databases">
        <title>Sequencing the genomes of 1000 actinobacteria strains.</title>
        <authorList>
            <person name="Klenk H.-P."/>
        </authorList>
    </citation>
    <scope>NUCLEOTIDE SEQUENCE [LARGE SCALE GENOMIC DNA]</scope>
    <source>
        <strain evidence="4 5">DSM 44969</strain>
    </source>
</reference>
<proteinExistence type="inferred from homology"/>
<comment type="similarity">
    <text evidence="1">Belongs to the enoyl-CoA hydratase/isomerase family.</text>
</comment>
<evidence type="ECO:0000256" key="1">
    <source>
        <dbReference type="ARBA" id="ARBA00005254"/>
    </source>
</evidence>
<organism evidence="4 5">
    <name type="scientific">Pseudonocardia endophytica</name>
    <dbReference type="NCBI Taxonomy" id="401976"/>
    <lineage>
        <taxon>Bacteria</taxon>
        <taxon>Bacillati</taxon>
        <taxon>Actinomycetota</taxon>
        <taxon>Actinomycetes</taxon>
        <taxon>Pseudonocardiales</taxon>
        <taxon>Pseudonocardiaceae</taxon>
        <taxon>Pseudonocardia</taxon>
    </lineage>
</organism>
<comment type="caution">
    <text evidence="4">The sequence shown here is derived from an EMBL/GenBank/DDBJ whole genome shotgun (WGS) entry which is preliminary data.</text>
</comment>
<gene>
    <name evidence="4" type="ORF">EV378_6411</name>
</gene>
<dbReference type="Pfam" id="PF01575">
    <property type="entry name" value="MaoC_dehydratas"/>
    <property type="match status" value="1"/>
</dbReference>
<dbReference type="Gene3D" id="3.10.129.10">
    <property type="entry name" value="Hotdog Thioesterase"/>
    <property type="match status" value="1"/>
</dbReference>
<sequence>MKIGEALEPLEATADPAAMKTMAALLRDPNMIHLDPAAAEALGLGPRVVNQGPISMGWVHTMLARAAGGPENVLSTRIRFHDVVFGGERVIAGGEVTAIVARRGERGVGRGVGPRKDSDDLDESRRGDVVECAVWLDVQRPDGPVRALSGTARLKG</sequence>
<keyword evidence="5" id="KW-1185">Reference proteome</keyword>
<evidence type="ECO:0000259" key="3">
    <source>
        <dbReference type="Pfam" id="PF01575"/>
    </source>
</evidence>
<name>A0A4R1HRI5_PSEEN</name>
<dbReference type="InterPro" id="IPR002539">
    <property type="entry name" value="MaoC-like_dom"/>
</dbReference>
<dbReference type="Proteomes" id="UP000295560">
    <property type="component" value="Unassembled WGS sequence"/>
</dbReference>
<protein>
    <submittedName>
        <fullName evidence="4">MaoC dehydratase-like protein</fullName>
    </submittedName>
</protein>
<dbReference type="RefSeq" id="WP_165922581.1">
    <property type="nucleotide sequence ID" value="NZ_SMFZ01000002.1"/>
</dbReference>
<dbReference type="AlphaFoldDB" id="A0A4R1HRI5"/>
<dbReference type="EMBL" id="SMFZ01000002">
    <property type="protein sequence ID" value="TCK22409.1"/>
    <property type="molecule type" value="Genomic_DNA"/>
</dbReference>
<evidence type="ECO:0000256" key="2">
    <source>
        <dbReference type="SAM" id="MobiDB-lite"/>
    </source>
</evidence>